<feature type="compositionally biased region" description="Polar residues" evidence="1">
    <location>
        <begin position="605"/>
        <end position="621"/>
    </location>
</feature>
<proteinExistence type="predicted"/>
<feature type="region of interest" description="Disordered" evidence="1">
    <location>
        <begin position="276"/>
        <end position="388"/>
    </location>
</feature>
<feature type="compositionally biased region" description="Polar residues" evidence="1">
    <location>
        <begin position="293"/>
        <end position="315"/>
    </location>
</feature>
<evidence type="ECO:0000256" key="1">
    <source>
        <dbReference type="SAM" id="MobiDB-lite"/>
    </source>
</evidence>
<feature type="region of interest" description="Disordered" evidence="1">
    <location>
        <begin position="415"/>
        <end position="441"/>
    </location>
</feature>
<reference evidence="3 4" key="2">
    <citation type="journal article" date="2012" name="PLoS Pathog.">
        <title>Diverse lifestyles and strategies of plant pathogenesis encoded in the genomes of eighteen Dothideomycetes fungi.</title>
        <authorList>
            <person name="Ohm R.A."/>
            <person name="Feau N."/>
            <person name="Henrissat B."/>
            <person name="Schoch C.L."/>
            <person name="Horwitz B.A."/>
            <person name="Barry K.W."/>
            <person name="Condon B.J."/>
            <person name="Copeland A.C."/>
            <person name="Dhillon B."/>
            <person name="Glaser F."/>
            <person name="Hesse C.N."/>
            <person name="Kosti I."/>
            <person name="LaButti K."/>
            <person name="Lindquist E.A."/>
            <person name="Lucas S."/>
            <person name="Salamov A.A."/>
            <person name="Bradshaw R.E."/>
            <person name="Ciuffetti L."/>
            <person name="Hamelin R.C."/>
            <person name="Kema G.H.J."/>
            <person name="Lawrence C."/>
            <person name="Scott J.A."/>
            <person name="Spatafora J.W."/>
            <person name="Turgeon B.G."/>
            <person name="de Wit P.J.G.M."/>
            <person name="Zhong S."/>
            <person name="Goodwin S.B."/>
            <person name="Grigoriev I.V."/>
        </authorList>
    </citation>
    <scope>NUCLEOTIDE SEQUENCE [LARGE SCALE GENOMIC DNA]</scope>
    <source>
        <strain evidence="4">NZE10 / CBS 128990</strain>
    </source>
</reference>
<evidence type="ECO:0000313" key="4">
    <source>
        <dbReference type="Proteomes" id="UP000016933"/>
    </source>
</evidence>
<feature type="domain" description="5'-3' DNA helicase ZGRF1-like N-terminal" evidence="2">
    <location>
        <begin position="23"/>
        <end position="104"/>
    </location>
</feature>
<dbReference type="EMBL" id="KB446538">
    <property type="protein sequence ID" value="EME44861.1"/>
    <property type="molecule type" value="Genomic_DNA"/>
</dbReference>
<feature type="compositionally biased region" description="Polar residues" evidence="1">
    <location>
        <begin position="213"/>
        <end position="227"/>
    </location>
</feature>
<dbReference type="AlphaFoldDB" id="N1PN53"/>
<dbReference type="eggNOG" id="ENOG502S77U">
    <property type="taxonomic scope" value="Eukaryota"/>
</dbReference>
<evidence type="ECO:0000259" key="2">
    <source>
        <dbReference type="Pfam" id="PF10382"/>
    </source>
</evidence>
<protein>
    <recommendedName>
        <fullName evidence="2">5'-3' DNA helicase ZGRF1-like N-terminal domain-containing protein</fullName>
    </recommendedName>
</protein>
<dbReference type="PANTHER" id="PTHR28535">
    <property type="entry name" value="ZINC FINGER GRF-TYPE CONTAINING 1"/>
    <property type="match status" value="1"/>
</dbReference>
<dbReference type="InterPro" id="IPR018838">
    <property type="entry name" value="ZGRF1-like_N"/>
</dbReference>
<feature type="region of interest" description="Disordered" evidence="1">
    <location>
        <begin position="94"/>
        <end position="144"/>
    </location>
</feature>
<dbReference type="GO" id="GO:0005634">
    <property type="term" value="C:nucleus"/>
    <property type="evidence" value="ECO:0007669"/>
    <property type="project" value="TreeGrafter"/>
</dbReference>
<dbReference type="HOGENOM" id="CLU_367304_0_0_1"/>
<feature type="region of interest" description="Disordered" evidence="1">
    <location>
        <begin position="160"/>
        <end position="227"/>
    </location>
</feature>
<dbReference type="STRING" id="675120.N1PN53"/>
<dbReference type="Proteomes" id="UP000016933">
    <property type="component" value="Unassembled WGS sequence"/>
</dbReference>
<dbReference type="GO" id="GO:0006302">
    <property type="term" value="P:double-strand break repair"/>
    <property type="evidence" value="ECO:0007669"/>
    <property type="project" value="TreeGrafter"/>
</dbReference>
<dbReference type="InterPro" id="IPR052800">
    <property type="entry name" value="DNA_Repair_Helicase_ZGRF1"/>
</dbReference>
<name>N1PN53_DOTSN</name>
<gene>
    <name evidence="3" type="ORF">DOTSEDRAFT_87369</name>
</gene>
<feature type="compositionally biased region" description="Low complexity" evidence="1">
    <location>
        <begin position="374"/>
        <end position="386"/>
    </location>
</feature>
<dbReference type="Pfam" id="PF10382">
    <property type="entry name" value="ZGRF1-like_N"/>
    <property type="match status" value="1"/>
</dbReference>
<keyword evidence="4" id="KW-1185">Reference proteome</keyword>
<sequence length="707" mass="77100">MTAAVFRNTPSLSIPPTQNTAPVLDFNCLYTHDVKKKAKKWQDGLLRYHTFNKRVMVYDEGRNLVGDMHWAGEEAVQEGHELRLERVAVMVEVGDSTGQTETDLTELRKSRKKDSGAAASSTNREAGISIARATPTPSGRPLSTALSRANTQLKHKSLNALLGTPKGPIGKAALPQKSPFEERRAQVQPENEEWEDGRPPKRQRNAAPDWILTRTTKASKASKQNEQPLFAKTADTATQKKASLQAGQEQFGAKEVIVLSDDAQSSNIFLPGFSDEVLAHSSSPPRRKEPIAETTNNIVVRSSSPAFQTQQSKPSKTPRAALKEKQKAAAPKQDTPPIDPTAKQTSDMPAKTIRSGRFPSSDTEDQRTNKARHSSAATSRPASTRTGQILRLAASVPKKRTLLCQDQLIKDPKIVSSNNADSTASALRATASDGSEGERPTAALTKLQARLAKIEKKKGSTSSARLGPAKQKSGPIELDCDTDTGERGPGDFSDDEIVDEELPRPRTSHETSAIELGRFDSMMLPPAKPAAESEARPRSKPSAPAASRVTPQHEVRPFRRVLSESDTGKTSKPKRVAGAPIRYTPTSSPTKRSRESTPLPAAAENQKQSVSRLATASGSRASRQKKPLQKSVSLNMTSDGTSRVMLSKPFQAPGISAKTKAKEPEVPKDVGPWSREVFDLFTWRPPKWDEEKWCINVTLEVAPSRLR</sequence>
<organism evidence="3 4">
    <name type="scientific">Dothistroma septosporum (strain NZE10 / CBS 128990)</name>
    <name type="common">Red band needle blight fungus</name>
    <name type="synonym">Mycosphaerella pini</name>
    <dbReference type="NCBI Taxonomy" id="675120"/>
    <lineage>
        <taxon>Eukaryota</taxon>
        <taxon>Fungi</taxon>
        <taxon>Dikarya</taxon>
        <taxon>Ascomycota</taxon>
        <taxon>Pezizomycotina</taxon>
        <taxon>Dothideomycetes</taxon>
        <taxon>Dothideomycetidae</taxon>
        <taxon>Mycosphaerellales</taxon>
        <taxon>Mycosphaerellaceae</taxon>
        <taxon>Dothistroma</taxon>
    </lineage>
</organism>
<dbReference type="OMA" id="FDLFDWR"/>
<reference evidence="4" key="1">
    <citation type="journal article" date="2012" name="PLoS Genet.">
        <title>The genomes of the fungal plant pathogens Cladosporium fulvum and Dothistroma septosporum reveal adaptation to different hosts and lifestyles but also signatures of common ancestry.</title>
        <authorList>
            <person name="de Wit P.J.G.M."/>
            <person name="van der Burgt A."/>
            <person name="Oekmen B."/>
            <person name="Stergiopoulos I."/>
            <person name="Abd-Elsalam K.A."/>
            <person name="Aerts A.L."/>
            <person name="Bahkali A.H."/>
            <person name="Beenen H.G."/>
            <person name="Chettri P."/>
            <person name="Cox M.P."/>
            <person name="Datema E."/>
            <person name="de Vries R.P."/>
            <person name="Dhillon B."/>
            <person name="Ganley A.R."/>
            <person name="Griffiths S.A."/>
            <person name="Guo Y."/>
            <person name="Hamelin R.C."/>
            <person name="Henrissat B."/>
            <person name="Kabir M.S."/>
            <person name="Jashni M.K."/>
            <person name="Kema G."/>
            <person name="Klaubauf S."/>
            <person name="Lapidus A."/>
            <person name="Levasseur A."/>
            <person name="Lindquist E."/>
            <person name="Mehrabi R."/>
            <person name="Ohm R.A."/>
            <person name="Owen T.J."/>
            <person name="Salamov A."/>
            <person name="Schwelm A."/>
            <person name="Schijlen E."/>
            <person name="Sun H."/>
            <person name="van den Burg H.A."/>
            <person name="van Ham R.C.H.J."/>
            <person name="Zhang S."/>
            <person name="Goodwin S.B."/>
            <person name="Grigoriev I.V."/>
            <person name="Collemare J."/>
            <person name="Bradshaw R.E."/>
        </authorList>
    </citation>
    <scope>NUCLEOTIDE SEQUENCE [LARGE SCALE GENOMIC DNA]</scope>
    <source>
        <strain evidence="4">NZE10 / CBS 128990</strain>
    </source>
</reference>
<feature type="region of interest" description="Disordered" evidence="1">
    <location>
        <begin position="453"/>
        <end position="640"/>
    </location>
</feature>
<feature type="compositionally biased region" description="Polar residues" evidence="1">
    <location>
        <begin position="630"/>
        <end position="640"/>
    </location>
</feature>
<dbReference type="PANTHER" id="PTHR28535:SF1">
    <property type="entry name" value="PROTEIN ZGRF1"/>
    <property type="match status" value="1"/>
</dbReference>
<accession>N1PN53</accession>
<feature type="compositionally biased region" description="Basic and acidic residues" evidence="1">
    <location>
        <begin position="551"/>
        <end position="569"/>
    </location>
</feature>
<dbReference type="GO" id="GO:0035861">
    <property type="term" value="C:site of double-strand break"/>
    <property type="evidence" value="ECO:0007669"/>
    <property type="project" value="TreeGrafter"/>
</dbReference>
<evidence type="ECO:0000313" key="3">
    <source>
        <dbReference type="EMBL" id="EME44861.1"/>
    </source>
</evidence>
<feature type="compositionally biased region" description="Polar residues" evidence="1">
    <location>
        <begin position="415"/>
        <end position="425"/>
    </location>
</feature>
<dbReference type="OrthoDB" id="6513042at2759"/>